<dbReference type="InterPro" id="IPR010559">
    <property type="entry name" value="Sig_transdc_His_kin_internal"/>
</dbReference>
<evidence type="ECO:0000256" key="9">
    <source>
        <dbReference type="ARBA" id="ARBA00022777"/>
    </source>
</evidence>
<dbReference type="InterPro" id="IPR003594">
    <property type="entry name" value="HATPase_dom"/>
</dbReference>
<dbReference type="SUPFAM" id="SSF55874">
    <property type="entry name" value="ATPase domain of HSP90 chaperone/DNA topoisomerase II/histidine kinase"/>
    <property type="match status" value="1"/>
</dbReference>
<feature type="domain" description="Histidine kinase/HSP90-like ATPase" evidence="15">
    <location>
        <begin position="448"/>
        <end position="555"/>
    </location>
</feature>
<dbReference type="InterPro" id="IPR050640">
    <property type="entry name" value="Bact_2-comp_sensor_kinase"/>
</dbReference>
<dbReference type="PANTHER" id="PTHR34220">
    <property type="entry name" value="SENSOR HISTIDINE KINASE YPDA"/>
    <property type="match status" value="1"/>
</dbReference>
<evidence type="ECO:0000256" key="7">
    <source>
        <dbReference type="ARBA" id="ARBA00022692"/>
    </source>
</evidence>
<evidence type="ECO:0000256" key="5">
    <source>
        <dbReference type="ARBA" id="ARBA00022553"/>
    </source>
</evidence>
<evidence type="ECO:0000313" key="17">
    <source>
        <dbReference type="Proteomes" id="UP000199208"/>
    </source>
</evidence>
<comment type="subcellular location">
    <subcellularLocation>
        <location evidence="2">Cell membrane</location>
        <topology evidence="2">Multi-pass membrane protein</topology>
    </subcellularLocation>
</comment>
<feature type="transmembrane region" description="Helical" evidence="14">
    <location>
        <begin position="107"/>
        <end position="128"/>
    </location>
</feature>
<feature type="transmembrane region" description="Helical" evidence="14">
    <location>
        <begin position="42"/>
        <end position="59"/>
    </location>
</feature>
<feature type="transmembrane region" description="Helical" evidence="14">
    <location>
        <begin position="12"/>
        <end position="30"/>
    </location>
</feature>
<dbReference type="GO" id="GO:0000155">
    <property type="term" value="F:phosphorelay sensor kinase activity"/>
    <property type="evidence" value="ECO:0007669"/>
    <property type="project" value="InterPro"/>
</dbReference>
<comment type="catalytic activity">
    <reaction evidence="1">
        <text>ATP + protein L-histidine = ADP + protein N-phospho-L-histidine.</text>
        <dbReference type="EC" id="2.7.13.3"/>
    </reaction>
</comment>
<feature type="transmembrane region" description="Helical" evidence="14">
    <location>
        <begin position="134"/>
        <end position="156"/>
    </location>
</feature>
<evidence type="ECO:0000313" key="16">
    <source>
        <dbReference type="EMBL" id="SCZ81687.1"/>
    </source>
</evidence>
<dbReference type="OrthoDB" id="9809348at2"/>
<proteinExistence type="predicted"/>
<evidence type="ECO:0000256" key="10">
    <source>
        <dbReference type="ARBA" id="ARBA00022840"/>
    </source>
</evidence>
<evidence type="ECO:0000259" key="15">
    <source>
        <dbReference type="SMART" id="SM00387"/>
    </source>
</evidence>
<keyword evidence="5" id="KW-0597">Phosphoprotein</keyword>
<dbReference type="InterPro" id="IPR036890">
    <property type="entry name" value="HATPase_C_sf"/>
</dbReference>
<dbReference type="InterPro" id="IPR011620">
    <property type="entry name" value="Sig_transdc_His_kinase_LytS_TM"/>
</dbReference>
<dbReference type="SMART" id="SM00387">
    <property type="entry name" value="HATPase_c"/>
    <property type="match status" value="1"/>
</dbReference>
<evidence type="ECO:0000256" key="12">
    <source>
        <dbReference type="ARBA" id="ARBA00023012"/>
    </source>
</evidence>
<evidence type="ECO:0000256" key="2">
    <source>
        <dbReference type="ARBA" id="ARBA00004651"/>
    </source>
</evidence>
<keyword evidence="10" id="KW-0067">ATP-binding</keyword>
<keyword evidence="7 14" id="KW-0812">Transmembrane</keyword>
<dbReference type="SUPFAM" id="SSF55781">
    <property type="entry name" value="GAF domain-like"/>
    <property type="match status" value="1"/>
</dbReference>
<name>A0A1G5S6G6_9FIRM</name>
<evidence type="ECO:0000256" key="3">
    <source>
        <dbReference type="ARBA" id="ARBA00012438"/>
    </source>
</evidence>
<dbReference type="PANTHER" id="PTHR34220:SF7">
    <property type="entry name" value="SENSOR HISTIDINE KINASE YPDA"/>
    <property type="match status" value="1"/>
</dbReference>
<dbReference type="STRING" id="1120920.SAMN03080599_02944"/>
<accession>A0A1G5S6G6</accession>
<dbReference type="RefSeq" id="WP_092592790.1">
    <property type="nucleotide sequence ID" value="NZ_FMWL01000021.1"/>
</dbReference>
<dbReference type="InterPro" id="IPR029016">
    <property type="entry name" value="GAF-like_dom_sf"/>
</dbReference>
<keyword evidence="11 14" id="KW-1133">Transmembrane helix</keyword>
<organism evidence="16 17">
    <name type="scientific">Acidaminobacter hydrogenoformans DSM 2784</name>
    <dbReference type="NCBI Taxonomy" id="1120920"/>
    <lineage>
        <taxon>Bacteria</taxon>
        <taxon>Bacillati</taxon>
        <taxon>Bacillota</taxon>
        <taxon>Clostridia</taxon>
        <taxon>Peptostreptococcales</taxon>
        <taxon>Acidaminobacteraceae</taxon>
        <taxon>Acidaminobacter</taxon>
    </lineage>
</organism>
<keyword evidence="8" id="KW-0547">Nucleotide-binding</keyword>
<evidence type="ECO:0000256" key="4">
    <source>
        <dbReference type="ARBA" id="ARBA00022475"/>
    </source>
</evidence>
<dbReference type="AlphaFoldDB" id="A0A1G5S6G6"/>
<feature type="transmembrane region" description="Helical" evidence="14">
    <location>
        <begin position="168"/>
        <end position="192"/>
    </location>
</feature>
<evidence type="ECO:0000256" key="6">
    <source>
        <dbReference type="ARBA" id="ARBA00022679"/>
    </source>
</evidence>
<dbReference type="Gene3D" id="3.30.565.10">
    <property type="entry name" value="Histidine kinase-like ATPase, C-terminal domain"/>
    <property type="match status" value="1"/>
</dbReference>
<keyword evidence="12" id="KW-0902">Two-component regulatory system</keyword>
<evidence type="ECO:0000256" key="8">
    <source>
        <dbReference type="ARBA" id="ARBA00022741"/>
    </source>
</evidence>
<keyword evidence="9 16" id="KW-0418">Kinase</keyword>
<dbReference type="Proteomes" id="UP000199208">
    <property type="component" value="Unassembled WGS sequence"/>
</dbReference>
<dbReference type="Gene3D" id="1.10.1760.20">
    <property type="match status" value="1"/>
</dbReference>
<dbReference type="Pfam" id="PF07694">
    <property type="entry name" value="5TM-5TMR_LYT"/>
    <property type="match status" value="1"/>
</dbReference>
<feature type="transmembrane region" description="Helical" evidence="14">
    <location>
        <begin position="71"/>
        <end position="95"/>
    </location>
</feature>
<reference evidence="16 17" key="1">
    <citation type="submission" date="2016-10" db="EMBL/GenBank/DDBJ databases">
        <authorList>
            <person name="de Groot N.N."/>
        </authorList>
    </citation>
    <scope>NUCLEOTIDE SEQUENCE [LARGE SCALE GENOMIC DNA]</scope>
    <source>
        <strain evidence="16 17">DSM 2784</strain>
    </source>
</reference>
<dbReference type="GO" id="GO:0005524">
    <property type="term" value="F:ATP binding"/>
    <property type="evidence" value="ECO:0007669"/>
    <property type="project" value="UniProtKB-KW"/>
</dbReference>
<dbReference type="GO" id="GO:0005886">
    <property type="term" value="C:plasma membrane"/>
    <property type="evidence" value="ECO:0007669"/>
    <property type="project" value="UniProtKB-SubCell"/>
</dbReference>
<dbReference type="InterPro" id="IPR003018">
    <property type="entry name" value="GAF"/>
</dbReference>
<dbReference type="Gene3D" id="3.30.450.40">
    <property type="match status" value="1"/>
</dbReference>
<dbReference type="Pfam" id="PF02518">
    <property type="entry name" value="HATPase_c"/>
    <property type="match status" value="1"/>
</dbReference>
<keyword evidence="13 14" id="KW-0472">Membrane</keyword>
<dbReference type="Pfam" id="PF06580">
    <property type="entry name" value="His_kinase"/>
    <property type="match status" value="1"/>
</dbReference>
<dbReference type="Pfam" id="PF01590">
    <property type="entry name" value="GAF"/>
    <property type="match status" value="1"/>
</dbReference>
<sequence>MVLLRNLTNNLGYVVLLAFWLSRLSIFKKIMLKEKFLLREKLILAIIFGAFGILGTYIGTEIQGAIANTRLIGVMAGGILAGPFVGIAAGVIAGLHRLTMPIGSLTAVPCALATIGAGLAASLIYHKSTRKNKWLYGLVGGFVMETFEMLLILLISKPFPAALAIVKSIYLPMSMTNGIGISILILIIQNLFDEKENIAARQAKTAMDIANQTLPYFRDITPESIEKICQIIQAAIQADAVSITDHSTVLAHVGLGADHHMSGSPLGTGASRKVIDTGEILFLNKKSQIQCDHEDCPLKSAVLVPIFEGDQVTGTLKIYYGKEGMISESTAQLAIGLSQIISTQLEISKIHKLEELATQSEIKALQSQINPHFLFNALNTITAFTRAEPEKARQLIVDLSTYLRYNIECTDRLVSISREIQQVKAYVDIERARFGDKLNVEYIIDDTLELSIPSLIIQPLVENAVRHGIMKGSGRGRILLKIQRAGEGMAKITVEDDGVGIDPVIVEHIANGTLPNHHIGLSNVQNRLRLIYGTGLSIERLENGTRISFEVPSLSKGVVA</sequence>
<keyword evidence="6" id="KW-0808">Transferase</keyword>
<evidence type="ECO:0000256" key="14">
    <source>
        <dbReference type="SAM" id="Phobius"/>
    </source>
</evidence>
<evidence type="ECO:0000256" key="11">
    <source>
        <dbReference type="ARBA" id="ARBA00022989"/>
    </source>
</evidence>
<evidence type="ECO:0000256" key="1">
    <source>
        <dbReference type="ARBA" id="ARBA00000085"/>
    </source>
</evidence>
<dbReference type="EMBL" id="FMWL01000021">
    <property type="protein sequence ID" value="SCZ81687.1"/>
    <property type="molecule type" value="Genomic_DNA"/>
</dbReference>
<keyword evidence="4" id="KW-1003">Cell membrane</keyword>
<evidence type="ECO:0000256" key="13">
    <source>
        <dbReference type="ARBA" id="ARBA00023136"/>
    </source>
</evidence>
<dbReference type="EC" id="2.7.13.3" evidence="3"/>
<keyword evidence="17" id="KW-1185">Reference proteome</keyword>
<protein>
    <recommendedName>
        <fullName evidence="3">histidine kinase</fullName>
        <ecNumber evidence="3">2.7.13.3</ecNumber>
    </recommendedName>
</protein>
<dbReference type="GO" id="GO:0071555">
    <property type="term" value="P:cell wall organization"/>
    <property type="evidence" value="ECO:0007669"/>
    <property type="project" value="InterPro"/>
</dbReference>
<gene>
    <name evidence="16" type="ORF">SAMN03080599_02944</name>
</gene>